<evidence type="ECO:0000256" key="4">
    <source>
        <dbReference type="ARBA" id="ARBA00022827"/>
    </source>
</evidence>
<evidence type="ECO:0000313" key="8">
    <source>
        <dbReference type="Proteomes" id="UP000186438"/>
    </source>
</evidence>
<name>A0A1Q4HNI2_9MYCO</name>
<dbReference type="Gene3D" id="1.10.540.10">
    <property type="entry name" value="Acyl-CoA dehydrogenase/oxidase, N-terminal domain"/>
    <property type="match status" value="1"/>
</dbReference>
<dbReference type="GO" id="GO:0050660">
    <property type="term" value="F:flavin adenine dinucleotide binding"/>
    <property type="evidence" value="ECO:0007669"/>
    <property type="project" value="InterPro"/>
</dbReference>
<keyword evidence="5" id="KW-0560">Oxidoreductase</keyword>
<evidence type="ECO:0000256" key="5">
    <source>
        <dbReference type="ARBA" id="ARBA00023002"/>
    </source>
</evidence>
<proteinExistence type="inferred from homology"/>
<gene>
    <name evidence="7" type="ORF">BRW65_24300</name>
</gene>
<dbReference type="EMBL" id="MPNT01000031">
    <property type="protein sequence ID" value="OJZ69002.1"/>
    <property type="molecule type" value="Genomic_DNA"/>
</dbReference>
<evidence type="ECO:0000313" key="7">
    <source>
        <dbReference type="EMBL" id="OJZ69002.1"/>
    </source>
</evidence>
<evidence type="ECO:0000259" key="6">
    <source>
        <dbReference type="Pfam" id="PF00441"/>
    </source>
</evidence>
<dbReference type="STRING" id="53378.BRW65_24300"/>
<dbReference type="InterPro" id="IPR009075">
    <property type="entry name" value="AcylCo_DH/oxidase_C"/>
</dbReference>
<reference evidence="7 8" key="1">
    <citation type="submission" date="2016-11" db="EMBL/GenBank/DDBJ databases">
        <title>Genome sequences of unsequenced Mycobacteria.</title>
        <authorList>
            <person name="Greninger A.L."/>
            <person name="Fang F."/>
            <person name="Jerome K.R."/>
        </authorList>
    </citation>
    <scope>NUCLEOTIDE SEQUENCE [LARGE SCALE GENOMIC DNA]</scope>
    <source>
        <strain evidence="7 8">M11</strain>
    </source>
</reference>
<dbReference type="OrthoDB" id="4607453at2"/>
<keyword evidence="8" id="KW-1185">Reference proteome</keyword>
<dbReference type="PANTHER" id="PTHR43884">
    <property type="entry name" value="ACYL-COA DEHYDROGENASE"/>
    <property type="match status" value="1"/>
</dbReference>
<comment type="caution">
    <text evidence="7">The sequence shown here is derived from an EMBL/GenBank/DDBJ whole genome shotgun (WGS) entry which is preliminary data.</text>
</comment>
<dbReference type="PANTHER" id="PTHR43884:SF20">
    <property type="entry name" value="ACYL-COA DEHYDROGENASE FADE28"/>
    <property type="match status" value="1"/>
</dbReference>
<dbReference type="GO" id="GO:0003995">
    <property type="term" value="F:acyl-CoA dehydrogenase activity"/>
    <property type="evidence" value="ECO:0007669"/>
    <property type="project" value="TreeGrafter"/>
</dbReference>
<evidence type="ECO:0000256" key="1">
    <source>
        <dbReference type="ARBA" id="ARBA00001974"/>
    </source>
</evidence>
<keyword evidence="3" id="KW-0285">Flavoprotein</keyword>
<comment type="cofactor">
    <cofactor evidence="1">
        <name>FAD</name>
        <dbReference type="ChEBI" id="CHEBI:57692"/>
    </cofactor>
</comment>
<dbReference type="AlphaFoldDB" id="A0A1Q4HNI2"/>
<dbReference type="InterPro" id="IPR036250">
    <property type="entry name" value="AcylCo_DH-like_C"/>
</dbReference>
<evidence type="ECO:0000256" key="2">
    <source>
        <dbReference type="ARBA" id="ARBA00009347"/>
    </source>
</evidence>
<dbReference type="InterPro" id="IPR009100">
    <property type="entry name" value="AcylCoA_DH/oxidase_NM_dom_sf"/>
</dbReference>
<dbReference type="SUPFAM" id="SSF56645">
    <property type="entry name" value="Acyl-CoA dehydrogenase NM domain-like"/>
    <property type="match status" value="1"/>
</dbReference>
<comment type="similarity">
    <text evidence="2">Belongs to the acyl-CoA dehydrogenase family.</text>
</comment>
<protein>
    <submittedName>
        <fullName evidence="7">Acyl-CoA dehydrogenase</fullName>
    </submittedName>
</protein>
<feature type="domain" description="Acyl-CoA dehydrogenase/oxidase C-terminal" evidence="6">
    <location>
        <begin position="202"/>
        <end position="333"/>
    </location>
</feature>
<accession>A0A1Q4HNI2</accession>
<evidence type="ECO:0000256" key="3">
    <source>
        <dbReference type="ARBA" id="ARBA00022630"/>
    </source>
</evidence>
<dbReference type="InterPro" id="IPR037069">
    <property type="entry name" value="AcylCoA_DH/ox_N_sf"/>
</dbReference>
<dbReference type="Pfam" id="PF00441">
    <property type="entry name" value="Acyl-CoA_dh_1"/>
    <property type="match status" value="1"/>
</dbReference>
<dbReference type="Proteomes" id="UP000186438">
    <property type="component" value="Unassembled WGS sequence"/>
</dbReference>
<dbReference type="Gene3D" id="1.20.140.10">
    <property type="entry name" value="Butyryl-CoA Dehydrogenase, subunit A, domain 3"/>
    <property type="match status" value="1"/>
</dbReference>
<keyword evidence="4" id="KW-0274">FAD</keyword>
<organism evidence="7 8">
    <name type="scientific">Mycobacterium paraffinicum</name>
    <dbReference type="NCBI Taxonomy" id="53378"/>
    <lineage>
        <taxon>Bacteria</taxon>
        <taxon>Bacillati</taxon>
        <taxon>Actinomycetota</taxon>
        <taxon>Actinomycetes</taxon>
        <taxon>Mycobacteriales</taxon>
        <taxon>Mycobacteriaceae</taxon>
        <taxon>Mycobacterium</taxon>
    </lineage>
</organism>
<dbReference type="SUPFAM" id="SSF47203">
    <property type="entry name" value="Acyl-CoA dehydrogenase C-terminal domain-like"/>
    <property type="match status" value="1"/>
</dbReference>
<sequence length="342" mass="36408">MNVELTNEQLQLQSAAARVAANIAAADRSDGSNVDRFWDQLVDIGVPALRLPALCDKVASGVETAIVIEQFGKRVCPVPVLGQAVLATELLDAAEARQELALVADGSLRLAPVLSPNLSGFGSWDSPGVAFDTAGATHLLSTATSDGWRSLARVPSGGTLIGLDRTRELRTAPGHADSDVTLIGKPISPRRWQRVEAVALIAAAADLVGVMQGALDDAVQHVRECRQSSMLGTSTANEYSLADSLFRVEGARSCLWHAAWAIDHLAAEEAFLAAMTAKAYASEAGRDVVETAMEITAEQAISGKRASHLRVRRMLLDRRLFGDESIQYESIATTRLACDEPA</sequence>